<feature type="chain" id="PRO_5045979855" evidence="2">
    <location>
        <begin position="29"/>
        <end position="335"/>
    </location>
</feature>
<reference evidence="3 4" key="1">
    <citation type="journal article" date="2019" name="Int. J. Syst. Evol. Microbiol.">
        <title>The Global Catalogue of Microorganisms (GCM) 10K type strain sequencing project: providing services to taxonomists for standard genome sequencing and annotation.</title>
        <authorList>
            <consortium name="The Broad Institute Genomics Platform"/>
            <consortium name="The Broad Institute Genome Sequencing Center for Infectious Disease"/>
            <person name="Wu L."/>
            <person name="Ma J."/>
        </authorList>
    </citation>
    <scope>NUCLEOTIDE SEQUENCE [LARGE SCALE GENOMIC DNA]</scope>
    <source>
        <strain evidence="3 4">JCM 4788</strain>
    </source>
</reference>
<dbReference type="Pfam" id="PF20138">
    <property type="entry name" value="DUF6528"/>
    <property type="match status" value="1"/>
</dbReference>
<dbReference type="InterPro" id="IPR045383">
    <property type="entry name" value="DUF6528"/>
</dbReference>
<accession>A0ABN0YM74</accession>
<dbReference type="InterPro" id="IPR015943">
    <property type="entry name" value="WD40/YVTN_repeat-like_dom_sf"/>
</dbReference>
<evidence type="ECO:0000256" key="2">
    <source>
        <dbReference type="SAM" id="SignalP"/>
    </source>
</evidence>
<comment type="caution">
    <text evidence="3">The sequence shown here is derived from an EMBL/GenBank/DDBJ whole genome shotgun (WGS) entry which is preliminary data.</text>
</comment>
<proteinExistence type="predicted"/>
<dbReference type="Gene3D" id="2.130.10.10">
    <property type="entry name" value="YVTN repeat-like/Quinoprotein amine dehydrogenase"/>
    <property type="match status" value="1"/>
</dbReference>
<sequence length="335" mass="35956">MHRLLTTALAVTLAAAVTLTTTAGTATAHGTGHRPRGRATSPTPIATADQATRSVHVLKASQRTWDTDDRTAGGVLWSWTADGLEELADLDPASSWKNPSEAKLRTLDGRRYLLATASGGLAAVVGYPGREIYWAARTGTGNAHSIDLLPDGNVAVAASTGGYVRLYAASTGRRATWHTEVPLPGAHGVHWDPGTRLLWALGSRDLIALRVGGPSDDPDLTVVHRTPLPTRNGHDLAPVLGHRGRLWVTTGSAVYQYATARHGFVDYPLRSRISAPGIKSIGDDPATGRILVARPEPGHACEWCTSVLTLYQPDGTRRLLHGAMYKARWWTSRRD</sequence>
<feature type="signal peptide" evidence="2">
    <location>
        <begin position="1"/>
        <end position="28"/>
    </location>
</feature>
<keyword evidence="4" id="KW-1185">Reference proteome</keyword>
<evidence type="ECO:0000313" key="3">
    <source>
        <dbReference type="EMBL" id="GAA0400444.1"/>
    </source>
</evidence>
<name>A0ABN0YM74_9ACTN</name>
<dbReference type="Proteomes" id="UP001500879">
    <property type="component" value="Unassembled WGS sequence"/>
</dbReference>
<keyword evidence="2" id="KW-0732">Signal</keyword>
<evidence type="ECO:0000313" key="4">
    <source>
        <dbReference type="Proteomes" id="UP001500879"/>
    </source>
</evidence>
<feature type="region of interest" description="Disordered" evidence="1">
    <location>
        <begin position="25"/>
        <end position="46"/>
    </location>
</feature>
<dbReference type="EMBL" id="BAAABX010000023">
    <property type="protein sequence ID" value="GAA0400444.1"/>
    <property type="molecule type" value="Genomic_DNA"/>
</dbReference>
<protein>
    <submittedName>
        <fullName evidence="3">DUF6528 family protein</fullName>
    </submittedName>
</protein>
<evidence type="ECO:0000256" key="1">
    <source>
        <dbReference type="SAM" id="MobiDB-lite"/>
    </source>
</evidence>
<dbReference type="RefSeq" id="WP_344022597.1">
    <property type="nucleotide sequence ID" value="NZ_BAAABX010000023.1"/>
</dbReference>
<dbReference type="SUPFAM" id="SSF63825">
    <property type="entry name" value="YWTD domain"/>
    <property type="match status" value="1"/>
</dbReference>
<organism evidence="3 4">
    <name type="scientific">Streptomyces luteireticuli</name>
    <dbReference type="NCBI Taxonomy" id="173858"/>
    <lineage>
        <taxon>Bacteria</taxon>
        <taxon>Bacillati</taxon>
        <taxon>Actinomycetota</taxon>
        <taxon>Actinomycetes</taxon>
        <taxon>Kitasatosporales</taxon>
        <taxon>Streptomycetaceae</taxon>
        <taxon>Streptomyces</taxon>
    </lineage>
</organism>
<gene>
    <name evidence="3" type="ORF">GCM10010357_21860</name>
</gene>